<dbReference type="AlphaFoldDB" id="A0A3M0DSZ8"/>
<sequence>MTVTVERVFDLSLPIEEVWSFISDPENRARSIQFVDEYQINGDEATWYVKIPVRFLNRRITVETRDVDRDPPHYVRFVGKSKVMRVVGEHELQETDDGCKVTIRFRVQEKLPGVERFFKANIDDEIQNLIDALKRSVGD</sequence>
<dbReference type="Pfam" id="PF10604">
    <property type="entry name" value="Polyketide_cyc2"/>
    <property type="match status" value="1"/>
</dbReference>
<reference evidence="1 4" key="2">
    <citation type="submission" date="2018-07" db="EMBL/GenBank/DDBJ databases">
        <title>Genome sequences of Haloplanus aerogenes JCM 16430T.</title>
        <authorList>
            <person name="Kim Y.B."/>
            <person name="Roh S.W."/>
        </authorList>
    </citation>
    <scope>NUCLEOTIDE SEQUENCE [LARGE SCALE GENOMIC DNA]</scope>
    <source>
        <strain evidence="1 4">JCM 16430</strain>
    </source>
</reference>
<dbReference type="InterPro" id="IPR023393">
    <property type="entry name" value="START-like_dom_sf"/>
</dbReference>
<evidence type="ECO:0000313" key="1">
    <source>
        <dbReference type="EMBL" id="AZH25530.1"/>
    </source>
</evidence>
<proteinExistence type="predicted"/>
<accession>A0A3M0DSZ8</accession>
<reference evidence="2 3" key="1">
    <citation type="journal article" date="2015" name="Stand. Genomic Sci.">
        <title>Genomic Encyclopedia of Bacterial and Archaeal Type Strains, Phase III: the genomes of soil and plant-associated and newly described type strains.</title>
        <authorList>
            <person name="Whitman W.B."/>
            <person name="Woyke T."/>
            <person name="Klenk H.P."/>
            <person name="Zhou Y."/>
            <person name="Lilburn T.G."/>
            <person name="Beck B.J."/>
            <person name="De Vos P."/>
            <person name="Vandamme P."/>
            <person name="Eisen J.A."/>
            <person name="Garrity G."/>
            <person name="Hugenholtz P."/>
            <person name="Kyrpides N.C."/>
        </authorList>
    </citation>
    <scope>NUCLEOTIDE SEQUENCE [LARGE SCALE GENOMIC DNA]</scope>
    <source>
        <strain evidence="2 3">CGMCC 1.10124</strain>
    </source>
</reference>
<dbReference type="EMBL" id="REFS01000001">
    <property type="protein sequence ID" value="RMB25244.1"/>
    <property type="molecule type" value="Genomic_DNA"/>
</dbReference>
<reference evidence="2" key="3">
    <citation type="submission" date="2018-10" db="EMBL/GenBank/DDBJ databases">
        <authorList>
            <person name="Whitman W."/>
            <person name="Huntemann M."/>
            <person name="Clum A."/>
            <person name="Pillay M."/>
            <person name="Palaniappan K."/>
            <person name="Varghese N."/>
            <person name="Mikhailova N."/>
            <person name="Stamatis D."/>
            <person name="Reddy T."/>
            <person name="Daum C."/>
            <person name="Shapiro N."/>
            <person name="Ivanova N."/>
            <person name="Kyrpides N."/>
            <person name="Woyke T."/>
        </authorList>
    </citation>
    <scope>NUCLEOTIDE SEQUENCE</scope>
    <source>
        <strain evidence="2">CGMCC 1.10124</strain>
    </source>
</reference>
<dbReference type="OrthoDB" id="25755at2157"/>
<dbReference type="Gene3D" id="3.30.530.20">
    <property type="match status" value="1"/>
</dbReference>
<dbReference type="SUPFAM" id="SSF55961">
    <property type="entry name" value="Bet v1-like"/>
    <property type="match status" value="1"/>
</dbReference>
<name>A0A3M0DSZ8_9EURY</name>
<dbReference type="EMBL" id="CP034145">
    <property type="protein sequence ID" value="AZH25530.1"/>
    <property type="molecule type" value="Genomic_DNA"/>
</dbReference>
<dbReference type="InterPro" id="IPR019587">
    <property type="entry name" value="Polyketide_cyclase/dehydratase"/>
</dbReference>
<dbReference type="Proteomes" id="UP000282007">
    <property type="component" value="Chromosome"/>
</dbReference>
<dbReference type="Proteomes" id="UP000277326">
    <property type="component" value="Unassembled WGS sequence"/>
</dbReference>
<evidence type="ECO:0000313" key="3">
    <source>
        <dbReference type="Proteomes" id="UP000277326"/>
    </source>
</evidence>
<evidence type="ECO:0000313" key="2">
    <source>
        <dbReference type="EMBL" id="RMB25244.1"/>
    </source>
</evidence>
<dbReference type="RefSeq" id="WP_121919067.1">
    <property type="nucleotide sequence ID" value="NZ_CP034145.1"/>
</dbReference>
<gene>
    <name evidence="2" type="ORF">ATH50_0328</name>
    <name evidence="1" type="ORF">DU502_09100</name>
</gene>
<protein>
    <submittedName>
        <fullName evidence="2">Carbon monoxide dehydrogenase subunit G</fullName>
    </submittedName>
    <submittedName>
        <fullName evidence="1">Polyketide cyclase</fullName>
    </submittedName>
</protein>
<organism evidence="2 3">
    <name type="scientific">Haloplanus aerogenes</name>
    <dbReference type="NCBI Taxonomy" id="660522"/>
    <lineage>
        <taxon>Archaea</taxon>
        <taxon>Methanobacteriati</taxon>
        <taxon>Methanobacteriota</taxon>
        <taxon>Stenosarchaea group</taxon>
        <taxon>Halobacteria</taxon>
        <taxon>Halobacteriales</taxon>
        <taxon>Haloferacaceae</taxon>
        <taxon>Haloplanus</taxon>
    </lineage>
</organism>
<dbReference type="KEGG" id="haer:DU502_09100"/>
<dbReference type="GeneID" id="38471440"/>
<keyword evidence="4" id="KW-1185">Reference proteome</keyword>
<evidence type="ECO:0000313" key="4">
    <source>
        <dbReference type="Proteomes" id="UP000282007"/>
    </source>
</evidence>